<dbReference type="EMBL" id="CP023691">
    <property type="protein sequence ID" value="QEV55227.1"/>
    <property type="molecule type" value="Genomic_DNA"/>
</dbReference>
<dbReference type="Proteomes" id="UP000325458">
    <property type="component" value="Chromosome"/>
</dbReference>
<dbReference type="InterPro" id="IPR020568">
    <property type="entry name" value="Ribosomal_Su5_D2-typ_SF"/>
</dbReference>
<evidence type="ECO:0000256" key="1">
    <source>
        <dbReference type="SAM" id="MobiDB-lite"/>
    </source>
</evidence>
<sequence length="275" mass="28065">MTPQLPSSRPGSPARPRALSRPRAVAVGAVPVVVLLAVAGFAPLPYSVARPGQTTDVLGRHGGGEVISTSGATVRKTSGELRMVAIQATAPTADIRVGEVIEGWFRTDRAVLPLDAVFPSGGSEEEIAQHNVADMKSSQRAATTAALRFLHRDPDRVKVRLRLDDVGGPSAGLMFSLGIVDKLAGDGSGGELTGGRTIAGTGTIDADGRVGAVGGAPLKTQAARRDGASVFLVPKAECAQVQPAPKGLRLVPVTTLKSAVQALRALAKGGPVPGC</sequence>
<organism evidence="4 5">
    <name type="scientific">Streptomyces platensis</name>
    <dbReference type="NCBI Taxonomy" id="58346"/>
    <lineage>
        <taxon>Bacteria</taxon>
        <taxon>Bacillati</taxon>
        <taxon>Actinomycetota</taxon>
        <taxon>Actinomycetes</taxon>
        <taxon>Kitasatosporales</taxon>
        <taxon>Streptomycetaceae</taxon>
        <taxon>Streptomyces</taxon>
    </lineage>
</organism>
<gene>
    <name evidence="4" type="ORF">CP981_29540</name>
</gene>
<dbReference type="GeneID" id="90927398"/>
<dbReference type="Gene3D" id="3.30.230.10">
    <property type="match status" value="1"/>
</dbReference>
<protein>
    <recommendedName>
        <fullName evidence="3">Lon proteolytic domain-containing protein</fullName>
    </recommendedName>
</protein>
<name>A0AAE6NLZ0_STRPT</name>
<feature type="region of interest" description="Disordered" evidence="1">
    <location>
        <begin position="1"/>
        <end position="20"/>
    </location>
</feature>
<evidence type="ECO:0000259" key="3">
    <source>
        <dbReference type="Pfam" id="PF05362"/>
    </source>
</evidence>
<keyword evidence="2" id="KW-1133">Transmembrane helix</keyword>
<accession>A0AAE6NLZ0</accession>
<dbReference type="InterPro" id="IPR008269">
    <property type="entry name" value="Lon_proteolytic"/>
</dbReference>
<evidence type="ECO:0000313" key="4">
    <source>
        <dbReference type="EMBL" id="QEV55227.1"/>
    </source>
</evidence>
<dbReference type="GO" id="GO:0004252">
    <property type="term" value="F:serine-type endopeptidase activity"/>
    <property type="evidence" value="ECO:0007669"/>
    <property type="project" value="InterPro"/>
</dbReference>
<proteinExistence type="predicted"/>
<keyword evidence="2" id="KW-0812">Transmembrane</keyword>
<feature type="transmembrane region" description="Helical" evidence="2">
    <location>
        <begin position="24"/>
        <end position="46"/>
    </location>
</feature>
<dbReference type="SUPFAM" id="SSF54211">
    <property type="entry name" value="Ribosomal protein S5 domain 2-like"/>
    <property type="match status" value="1"/>
</dbReference>
<dbReference type="GO" id="GO:0006508">
    <property type="term" value="P:proteolysis"/>
    <property type="evidence" value="ECO:0007669"/>
    <property type="project" value="InterPro"/>
</dbReference>
<feature type="domain" description="Lon proteolytic" evidence="3">
    <location>
        <begin position="168"/>
        <end position="249"/>
    </location>
</feature>
<dbReference type="InterPro" id="IPR014721">
    <property type="entry name" value="Ribsml_uS5_D2-typ_fold_subgr"/>
</dbReference>
<evidence type="ECO:0000313" key="5">
    <source>
        <dbReference type="Proteomes" id="UP000325458"/>
    </source>
</evidence>
<dbReference type="RefSeq" id="WP_085927711.1">
    <property type="nucleotide sequence ID" value="NZ_BAABSS010000012.1"/>
</dbReference>
<keyword evidence="2" id="KW-0472">Membrane</keyword>
<dbReference type="KEGG" id="spla:CP981_29540"/>
<evidence type="ECO:0000256" key="2">
    <source>
        <dbReference type="SAM" id="Phobius"/>
    </source>
</evidence>
<dbReference type="Pfam" id="PF05362">
    <property type="entry name" value="Lon_C"/>
    <property type="match status" value="1"/>
</dbReference>
<dbReference type="GO" id="GO:0004176">
    <property type="term" value="F:ATP-dependent peptidase activity"/>
    <property type="evidence" value="ECO:0007669"/>
    <property type="project" value="InterPro"/>
</dbReference>
<dbReference type="AlphaFoldDB" id="A0AAE6NLZ0"/>
<reference evidence="4 5" key="1">
    <citation type="submission" date="2017-09" db="EMBL/GenBank/DDBJ databases">
        <authorList>
            <person name="Lee N."/>
            <person name="Cho B.-K."/>
        </authorList>
    </citation>
    <scope>NUCLEOTIDE SEQUENCE [LARGE SCALE GENOMIC DNA]</scope>
    <source>
        <strain evidence="4 5">ATCC 23948</strain>
    </source>
</reference>